<evidence type="ECO:0000256" key="7">
    <source>
        <dbReference type="ARBA" id="ARBA00022692"/>
    </source>
</evidence>
<keyword evidence="9" id="KW-0735">Signal-anchor</keyword>
<dbReference type="AlphaFoldDB" id="A0A9N9L414"/>
<dbReference type="Proteomes" id="UP000696280">
    <property type="component" value="Unassembled WGS sequence"/>
</dbReference>
<keyword evidence="5" id="KW-0328">Glycosyltransferase</keyword>
<dbReference type="PANTHER" id="PTHR23033:SF40">
    <property type="entry name" value="APPLE DOMAIN-CONTAINING PROTEIN"/>
    <property type="match status" value="1"/>
</dbReference>
<dbReference type="EC" id="2.4.1.122" evidence="4"/>
<comment type="caution">
    <text evidence="13">The sequence shown here is derived from an EMBL/GenBank/DDBJ whole genome shotgun (WGS) entry which is preliminary data.</text>
</comment>
<dbReference type="PANTHER" id="PTHR23033">
    <property type="entry name" value="BETA1,3-GALACTOSYLTRANSFERASE"/>
    <property type="match status" value="1"/>
</dbReference>
<evidence type="ECO:0000313" key="13">
    <source>
        <dbReference type="EMBL" id="CAG8956622.1"/>
    </source>
</evidence>
<comment type="subcellular location">
    <subcellularLocation>
        <location evidence="1">Membrane</location>
        <topology evidence="1">Single-pass type II membrane protein</topology>
    </subcellularLocation>
</comment>
<comment type="pathway">
    <text evidence="2">Protein modification; protein glycosylation.</text>
</comment>
<keyword evidence="14" id="KW-1185">Reference proteome</keyword>
<sequence>MHPLSPRLKIITCLALFHISSLSLWTIHNHSLHFQRQPVELLNKAHEYLTGSPRFPVSKNDIGFIFKTGYGNQDKIQAILDTFPNLQNVVLIGDYATRTGTHFKHKDLEIPVYDAIEATLRALPPQRNSTRVRSYEELAAAIAAGDEEVAGSIARAHGWELDIMKWISGLEMGYRLLPNKKWYMLADDDTFIIEASLLKVLSKLNPQKPHYLGKGIGGKHEVNRFAHGGSGIVFSSTALSRILRNPSAAHTASLTGELGDALTTRLALANDVHLEERFSLHFNGERPRTTRIRPDRPCEPIITFHHMSTADTAEFQQKLSGVTSPVSWMDLWTLYEERGLERFITQPFRSDWDHVGVSDRVTEHVETKEDCRRICEKFSLDCLAWTWTAGSQTCHTNPWVVIGNEAVGKVTGVVSRGVKMLRNVSTRSCSRAGSREPVNSQHTEKNRIQDFNYYSSEN</sequence>
<evidence type="ECO:0000256" key="3">
    <source>
        <dbReference type="ARBA" id="ARBA00006462"/>
    </source>
</evidence>
<name>A0A9N9L414_9HELO</name>
<evidence type="ECO:0000256" key="1">
    <source>
        <dbReference type="ARBA" id="ARBA00004606"/>
    </source>
</evidence>
<keyword evidence="8" id="KW-0547">Nucleotide-binding</keyword>
<dbReference type="InterPro" id="IPR026050">
    <property type="entry name" value="C1GALT1/C1GALT1_chp1"/>
</dbReference>
<evidence type="ECO:0000256" key="8">
    <source>
        <dbReference type="ARBA" id="ARBA00022741"/>
    </source>
</evidence>
<dbReference type="Gene3D" id="3.90.550.50">
    <property type="match status" value="1"/>
</dbReference>
<dbReference type="GO" id="GO:0016020">
    <property type="term" value="C:membrane"/>
    <property type="evidence" value="ECO:0007669"/>
    <property type="project" value="UniProtKB-SubCell"/>
</dbReference>
<evidence type="ECO:0000256" key="2">
    <source>
        <dbReference type="ARBA" id="ARBA00004922"/>
    </source>
</evidence>
<organism evidence="13 14">
    <name type="scientific">Hymenoscyphus fraxineus</name>
    <dbReference type="NCBI Taxonomy" id="746836"/>
    <lineage>
        <taxon>Eukaryota</taxon>
        <taxon>Fungi</taxon>
        <taxon>Dikarya</taxon>
        <taxon>Ascomycota</taxon>
        <taxon>Pezizomycotina</taxon>
        <taxon>Leotiomycetes</taxon>
        <taxon>Helotiales</taxon>
        <taxon>Helotiaceae</taxon>
        <taxon>Hymenoscyphus</taxon>
    </lineage>
</organism>
<protein>
    <recommendedName>
        <fullName evidence="4">N-acetylgalactosaminide beta-1,3-galactosyltransferase</fullName>
        <ecNumber evidence="4">2.4.1.122</ecNumber>
    </recommendedName>
</protein>
<keyword evidence="6" id="KW-0808">Transferase</keyword>
<evidence type="ECO:0000256" key="11">
    <source>
        <dbReference type="ARBA" id="ARBA00023136"/>
    </source>
</evidence>
<reference evidence="13" key="1">
    <citation type="submission" date="2021-07" db="EMBL/GenBank/DDBJ databases">
        <authorList>
            <person name="Durling M."/>
        </authorList>
    </citation>
    <scope>NUCLEOTIDE SEQUENCE</scope>
</reference>
<evidence type="ECO:0000259" key="12">
    <source>
        <dbReference type="Pfam" id="PF02434"/>
    </source>
</evidence>
<evidence type="ECO:0000256" key="10">
    <source>
        <dbReference type="ARBA" id="ARBA00022989"/>
    </source>
</evidence>
<accession>A0A9N9L414</accession>
<proteinExistence type="inferred from homology"/>
<dbReference type="GO" id="GO:0000166">
    <property type="term" value="F:nucleotide binding"/>
    <property type="evidence" value="ECO:0007669"/>
    <property type="project" value="UniProtKB-KW"/>
</dbReference>
<keyword evidence="7" id="KW-0812">Transmembrane</keyword>
<keyword evidence="10" id="KW-1133">Transmembrane helix</keyword>
<dbReference type="EMBL" id="CAJVRL010000071">
    <property type="protein sequence ID" value="CAG8956622.1"/>
    <property type="molecule type" value="Genomic_DNA"/>
</dbReference>
<evidence type="ECO:0000256" key="5">
    <source>
        <dbReference type="ARBA" id="ARBA00022676"/>
    </source>
</evidence>
<dbReference type="Pfam" id="PF02434">
    <property type="entry name" value="Fringe"/>
    <property type="match status" value="1"/>
</dbReference>
<keyword evidence="11" id="KW-0472">Membrane</keyword>
<dbReference type="GO" id="GO:0016263">
    <property type="term" value="F:glycoprotein-N-acetylgalactosamine 3-beta-galactosyltransferase activity"/>
    <property type="evidence" value="ECO:0007669"/>
    <property type="project" value="UniProtKB-EC"/>
</dbReference>
<dbReference type="InterPro" id="IPR003378">
    <property type="entry name" value="Fringe-like_glycosylTrfase"/>
</dbReference>
<evidence type="ECO:0000256" key="6">
    <source>
        <dbReference type="ARBA" id="ARBA00022679"/>
    </source>
</evidence>
<evidence type="ECO:0000256" key="9">
    <source>
        <dbReference type="ARBA" id="ARBA00022968"/>
    </source>
</evidence>
<evidence type="ECO:0000256" key="4">
    <source>
        <dbReference type="ARBA" id="ARBA00012557"/>
    </source>
</evidence>
<evidence type="ECO:0000313" key="14">
    <source>
        <dbReference type="Proteomes" id="UP000696280"/>
    </source>
</evidence>
<feature type="domain" description="Fringe-like glycosyltransferase" evidence="12">
    <location>
        <begin position="172"/>
        <end position="247"/>
    </location>
</feature>
<gene>
    <name evidence="13" type="ORF">HYFRA_00011933</name>
</gene>
<dbReference type="OrthoDB" id="414175at2759"/>
<comment type="similarity">
    <text evidence="3">Belongs to the glycosyltransferase 31 family. Beta3-Gal-T subfamily.</text>
</comment>